<sequence>MFDFCACARDPSSLLAERNMEFLDLIDVDYTLELQKQDPRETCCEEISKHECDDQKAKFSMDLMQVYCH</sequence>
<organism evidence="1 2">
    <name type="scientific">Botryotinia fuckeliana (strain T4)</name>
    <name type="common">Noble rot fungus</name>
    <name type="synonym">Botrytis cinerea</name>
    <dbReference type="NCBI Taxonomy" id="999810"/>
    <lineage>
        <taxon>Eukaryota</taxon>
        <taxon>Fungi</taxon>
        <taxon>Dikarya</taxon>
        <taxon>Ascomycota</taxon>
        <taxon>Pezizomycotina</taxon>
        <taxon>Leotiomycetes</taxon>
        <taxon>Helotiales</taxon>
        <taxon>Sclerotiniaceae</taxon>
        <taxon>Botrytis</taxon>
    </lineage>
</organism>
<gene>
    <name evidence="1" type="ORF">BofuT4_uP074110.1</name>
</gene>
<dbReference type="InParanoid" id="G2XPJ3"/>
<name>G2XPJ3_BOTF4</name>
<accession>G2XPJ3</accession>
<evidence type="ECO:0000313" key="2">
    <source>
        <dbReference type="Proteomes" id="UP000008177"/>
    </source>
</evidence>
<protein>
    <submittedName>
        <fullName evidence="1">Uncharacterized protein</fullName>
    </submittedName>
</protein>
<reference evidence="2" key="1">
    <citation type="journal article" date="2011" name="PLoS Genet.">
        <title>Genomic analysis of the necrotrophic fungal pathogens Sclerotinia sclerotiorum and Botrytis cinerea.</title>
        <authorList>
            <person name="Amselem J."/>
            <person name="Cuomo C.A."/>
            <person name="van Kan J.A."/>
            <person name="Viaud M."/>
            <person name="Benito E.P."/>
            <person name="Couloux A."/>
            <person name="Coutinho P.M."/>
            <person name="de Vries R.P."/>
            <person name="Dyer P.S."/>
            <person name="Fillinger S."/>
            <person name="Fournier E."/>
            <person name="Gout L."/>
            <person name="Hahn M."/>
            <person name="Kohn L."/>
            <person name="Lapalu N."/>
            <person name="Plummer K.M."/>
            <person name="Pradier J.M."/>
            <person name="Quevillon E."/>
            <person name="Sharon A."/>
            <person name="Simon A."/>
            <person name="ten Have A."/>
            <person name="Tudzynski B."/>
            <person name="Tudzynski P."/>
            <person name="Wincker P."/>
            <person name="Andrew M."/>
            <person name="Anthouard V."/>
            <person name="Beever R.E."/>
            <person name="Beffa R."/>
            <person name="Benoit I."/>
            <person name="Bouzid O."/>
            <person name="Brault B."/>
            <person name="Chen Z."/>
            <person name="Choquer M."/>
            <person name="Collemare J."/>
            <person name="Cotton P."/>
            <person name="Danchin E.G."/>
            <person name="Da Silva C."/>
            <person name="Gautier A."/>
            <person name="Giraud C."/>
            <person name="Giraud T."/>
            <person name="Gonzalez C."/>
            <person name="Grossetete S."/>
            <person name="Guldener U."/>
            <person name="Henrissat B."/>
            <person name="Howlett B.J."/>
            <person name="Kodira C."/>
            <person name="Kretschmer M."/>
            <person name="Lappartient A."/>
            <person name="Leroch M."/>
            <person name="Levis C."/>
            <person name="Mauceli E."/>
            <person name="Neuveglise C."/>
            <person name="Oeser B."/>
            <person name="Pearson M."/>
            <person name="Poulain J."/>
            <person name="Poussereau N."/>
            <person name="Quesneville H."/>
            <person name="Rascle C."/>
            <person name="Schumacher J."/>
            <person name="Segurens B."/>
            <person name="Sexton A."/>
            <person name="Silva E."/>
            <person name="Sirven C."/>
            <person name="Soanes D.M."/>
            <person name="Talbot N.J."/>
            <person name="Templeton M."/>
            <person name="Yandava C."/>
            <person name="Yarden O."/>
            <person name="Zeng Q."/>
            <person name="Rollins J.A."/>
            <person name="Lebrun M.H."/>
            <person name="Dickman M."/>
        </authorList>
    </citation>
    <scope>NUCLEOTIDE SEQUENCE [LARGE SCALE GENOMIC DNA]</scope>
    <source>
        <strain evidence="2">T4</strain>
    </source>
</reference>
<dbReference type="EMBL" id="FQ790248">
    <property type="protein sequence ID" value="CCD42799.1"/>
    <property type="molecule type" value="Genomic_DNA"/>
</dbReference>
<dbReference type="HOGENOM" id="CLU_2775620_0_0_1"/>
<dbReference type="Proteomes" id="UP000008177">
    <property type="component" value="Unplaced contigs"/>
</dbReference>
<proteinExistence type="predicted"/>
<evidence type="ECO:0000313" key="1">
    <source>
        <dbReference type="EMBL" id="CCD42799.1"/>
    </source>
</evidence>
<dbReference type="AlphaFoldDB" id="G2XPJ3"/>